<comment type="similarity">
    <text evidence="2 4">Belongs to the glycosyltransferase 8 family.</text>
</comment>
<dbReference type="InterPro" id="IPR029044">
    <property type="entry name" value="Nucleotide-diphossugar_trans"/>
</dbReference>
<dbReference type="InterPro" id="IPR029993">
    <property type="entry name" value="GAUT"/>
</dbReference>
<feature type="region of interest" description="Disordered" evidence="5">
    <location>
        <begin position="45"/>
        <end position="77"/>
    </location>
</feature>
<keyword evidence="4" id="KW-0961">Cell wall biogenesis/degradation</keyword>
<gene>
    <name evidence="6" type="ORF">H6P81_014768</name>
</gene>
<dbReference type="EMBL" id="JAINDJ010000006">
    <property type="protein sequence ID" value="KAG9443428.1"/>
    <property type="molecule type" value="Genomic_DNA"/>
</dbReference>
<dbReference type="AlphaFoldDB" id="A0AAV7E4C1"/>
<organism evidence="6 7">
    <name type="scientific">Aristolochia fimbriata</name>
    <name type="common">White veined hardy Dutchman's pipe vine</name>
    <dbReference type="NCBI Taxonomy" id="158543"/>
    <lineage>
        <taxon>Eukaryota</taxon>
        <taxon>Viridiplantae</taxon>
        <taxon>Streptophyta</taxon>
        <taxon>Embryophyta</taxon>
        <taxon>Tracheophyta</taxon>
        <taxon>Spermatophyta</taxon>
        <taxon>Magnoliopsida</taxon>
        <taxon>Magnoliidae</taxon>
        <taxon>Piperales</taxon>
        <taxon>Aristolochiaceae</taxon>
        <taxon>Aristolochia</taxon>
    </lineage>
</organism>
<feature type="region of interest" description="Disordered" evidence="5">
    <location>
        <begin position="126"/>
        <end position="148"/>
    </location>
</feature>
<comment type="pathway">
    <text evidence="1 4">Glycan metabolism; pectin biosynthesis.</text>
</comment>
<accession>A0AAV7E4C1</accession>
<keyword evidence="4" id="KW-0472">Membrane</keyword>
<dbReference type="CDD" id="cd06429">
    <property type="entry name" value="GT8_like_1"/>
    <property type="match status" value="1"/>
</dbReference>
<dbReference type="InterPro" id="IPR002495">
    <property type="entry name" value="Glyco_trans_8"/>
</dbReference>
<keyword evidence="4" id="KW-0812">Transmembrane</keyword>
<dbReference type="Proteomes" id="UP000825729">
    <property type="component" value="Unassembled WGS sequence"/>
</dbReference>
<evidence type="ECO:0000256" key="1">
    <source>
        <dbReference type="ARBA" id="ARBA00004877"/>
    </source>
</evidence>
<dbReference type="SUPFAM" id="SSF53448">
    <property type="entry name" value="Nucleotide-diphospho-sugar transferases"/>
    <property type="match status" value="1"/>
</dbReference>
<dbReference type="GO" id="GO:0000139">
    <property type="term" value="C:Golgi membrane"/>
    <property type="evidence" value="ECO:0007669"/>
    <property type="project" value="UniProtKB-SubCell"/>
</dbReference>
<sequence length="645" mass="73133">MKGAAPAPHKRGWRGFCFPVISLVLLSLLVPLFFLVNQSGYSVETESPADVLRRSDPNQHAETTNPSESEHLDQTKRVDDIIRRLEPSLSKEDIETIAKEANTKASQSTVVPPADLKGSAVESLSLPIPPSAATHKSVPQSHKGNKENVAEGTLDVSAALLDETEASCQLEFGSYCLWRDEHKEKMQDSEVKLLKDQLFVARAYYPTIAKLPAQDKLSREMKMNIQEYERMLSETTTDSDLPLHVEEKLQKMAAVISKEKEHVSCTVNVDKKFRQLLDLTNDEAHFHMKQSAFLYQLGVHTVPKSLHCLSMRLTVEYFRSHSANEEVAIYEDPTYQHYVIFSNRVLAASVVINSTIMHSEETANQVFHVVTDGQYYFAMKHWFSRHKYGNATIAVLNIDDLNLKHMEGPVSHLLVHDEFRVSIRSADSPSAIQTRTEYISVFGSTHFFLPEIFPSLKRVVVLGDDVVVKRDLSPLWSLNMEGKVNGAVEYCGLRLGQLRSYLRPGIVDSNSCAWMSGLNVIDLEMWRQSDLTETYWRHLRQQQQNGEKEMKSAGTLPASLLAFQNQIYALDDSWALSGLGYNYRVDTQLIKKAAVLHYNGNMKPWLDLGIKQYKGYWLEYLTVEDEFMDDCYVRLDGKNTRSAAS</sequence>
<keyword evidence="4" id="KW-0333">Golgi apparatus</keyword>
<dbReference type="EC" id="2.4.1.-" evidence="4"/>
<dbReference type="PANTHER" id="PTHR32116">
    <property type="entry name" value="GALACTURONOSYLTRANSFERASE 4-RELATED"/>
    <property type="match status" value="1"/>
</dbReference>
<proteinExistence type="inferred from homology"/>
<reference evidence="6 7" key="1">
    <citation type="submission" date="2021-07" db="EMBL/GenBank/DDBJ databases">
        <title>The Aristolochia fimbriata genome: insights into angiosperm evolution, floral development and chemical biosynthesis.</title>
        <authorList>
            <person name="Jiao Y."/>
        </authorList>
    </citation>
    <scope>NUCLEOTIDE SEQUENCE [LARGE SCALE GENOMIC DNA]</scope>
    <source>
        <strain evidence="6">IBCAS-2021</strain>
        <tissue evidence="6">Leaf</tissue>
    </source>
</reference>
<dbReference type="GO" id="GO:0047262">
    <property type="term" value="F:polygalacturonate 4-alpha-galacturonosyltransferase activity"/>
    <property type="evidence" value="ECO:0007669"/>
    <property type="project" value="InterPro"/>
</dbReference>
<keyword evidence="3 4" id="KW-0328">Glycosyltransferase</keyword>
<comment type="caution">
    <text evidence="6">The sequence shown here is derived from an EMBL/GenBank/DDBJ whole genome shotgun (WGS) entry which is preliminary data.</text>
</comment>
<evidence type="ECO:0000313" key="7">
    <source>
        <dbReference type="Proteomes" id="UP000825729"/>
    </source>
</evidence>
<dbReference type="Gene3D" id="3.90.550.10">
    <property type="entry name" value="Spore Coat Polysaccharide Biosynthesis Protein SpsA, Chain A"/>
    <property type="match status" value="1"/>
</dbReference>
<keyword evidence="7" id="KW-1185">Reference proteome</keyword>
<protein>
    <recommendedName>
        <fullName evidence="4">Hexosyltransferase</fullName>
        <ecNumber evidence="4">2.4.1.-</ecNumber>
    </recommendedName>
</protein>
<dbReference type="PANTHER" id="PTHR32116:SF12">
    <property type="entry name" value="GALACTURONOSYLTRANSFERASE 7-RELATED"/>
    <property type="match status" value="1"/>
</dbReference>
<evidence type="ECO:0000313" key="6">
    <source>
        <dbReference type="EMBL" id="KAG9443428.1"/>
    </source>
</evidence>
<dbReference type="Pfam" id="PF25557">
    <property type="entry name" value="GAUT_1"/>
    <property type="match status" value="1"/>
</dbReference>
<evidence type="ECO:0000256" key="5">
    <source>
        <dbReference type="SAM" id="MobiDB-lite"/>
    </source>
</evidence>
<keyword evidence="4" id="KW-1133">Transmembrane helix</keyword>
<evidence type="ECO:0000256" key="2">
    <source>
        <dbReference type="ARBA" id="ARBA00006351"/>
    </source>
</evidence>
<keyword evidence="3 4" id="KW-0808">Transferase</keyword>
<feature type="transmembrane region" description="Helical" evidence="4">
    <location>
        <begin position="12"/>
        <end position="36"/>
    </location>
</feature>
<name>A0AAV7E4C1_ARIFI</name>
<evidence type="ECO:0000256" key="4">
    <source>
        <dbReference type="RuleBase" id="RU362027"/>
    </source>
</evidence>
<feature type="compositionally biased region" description="Basic and acidic residues" evidence="5">
    <location>
        <begin position="68"/>
        <end position="77"/>
    </location>
</feature>
<dbReference type="Pfam" id="PF01501">
    <property type="entry name" value="Glyco_transf_8"/>
    <property type="match status" value="1"/>
</dbReference>
<dbReference type="GO" id="GO:0071555">
    <property type="term" value="P:cell wall organization"/>
    <property type="evidence" value="ECO:0007669"/>
    <property type="project" value="UniProtKB-KW"/>
</dbReference>
<evidence type="ECO:0000256" key="3">
    <source>
        <dbReference type="ARBA" id="ARBA00022676"/>
    </source>
</evidence>
<comment type="subcellular location">
    <subcellularLocation>
        <location evidence="4">Golgi apparatus membrane</location>
        <topology evidence="4">Single-pass type II membrane protein</topology>
    </subcellularLocation>
</comment>